<reference evidence="3 4" key="1">
    <citation type="submission" date="2020-04" db="EMBL/GenBank/DDBJ databases">
        <authorList>
            <person name="De Canck E."/>
        </authorList>
    </citation>
    <scope>NUCLEOTIDE SEQUENCE [LARGE SCALE GENOMIC DNA]</scope>
    <source>
        <strain evidence="3 4">LMG 29542</strain>
    </source>
</reference>
<keyword evidence="4" id="KW-1185">Reference proteome</keyword>
<dbReference type="GO" id="GO:0102710">
    <property type="term" value="F:D-inositol-3-phosphate glycosyltransferase activity"/>
    <property type="evidence" value="ECO:0007669"/>
    <property type="project" value="UniProtKB-EC"/>
</dbReference>
<feature type="domain" description="Glycosyl transferase family 1" evidence="1">
    <location>
        <begin position="169"/>
        <end position="314"/>
    </location>
</feature>
<gene>
    <name evidence="3" type="primary">mshA_11</name>
    <name evidence="3" type="ORF">LMG29542_04007</name>
</gene>
<dbReference type="PANTHER" id="PTHR12526:SF595">
    <property type="entry name" value="BLL5217 PROTEIN"/>
    <property type="match status" value="1"/>
</dbReference>
<evidence type="ECO:0000313" key="4">
    <source>
        <dbReference type="Proteomes" id="UP000494363"/>
    </source>
</evidence>
<dbReference type="InterPro" id="IPR028098">
    <property type="entry name" value="Glyco_trans_4-like_N"/>
</dbReference>
<keyword evidence="3" id="KW-0808">Transferase</keyword>
<dbReference type="EMBL" id="CADIKH010000017">
    <property type="protein sequence ID" value="CAB3761094.1"/>
    <property type="molecule type" value="Genomic_DNA"/>
</dbReference>
<keyword evidence="3" id="KW-0328">Glycosyltransferase</keyword>
<dbReference type="InterPro" id="IPR001296">
    <property type="entry name" value="Glyco_trans_1"/>
</dbReference>
<dbReference type="Pfam" id="PF00534">
    <property type="entry name" value="Glycos_transf_1"/>
    <property type="match status" value="1"/>
</dbReference>
<evidence type="ECO:0000313" key="3">
    <source>
        <dbReference type="EMBL" id="CAB3761094.1"/>
    </source>
</evidence>
<dbReference type="Gene3D" id="3.40.50.2000">
    <property type="entry name" value="Glycogen Phosphorylase B"/>
    <property type="match status" value="2"/>
</dbReference>
<dbReference type="RefSeq" id="WP_175228167.1">
    <property type="nucleotide sequence ID" value="NZ_CADIKH010000017.1"/>
</dbReference>
<organism evidence="3 4">
    <name type="scientific">Paraburkholderia humisilvae</name>
    <dbReference type="NCBI Taxonomy" id="627669"/>
    <lineage>
        <taxon>Bacteria</taxon>
        <taxon>Pseudomonadati</taxon>
        <taxon>Pseudomonadota</taxon>
        <taxon>Betaproteobacteria</taxon>
        <taxon>Burkholderiales</taxon>
        <taxon>Burkholderiaceae</taxon>
        <taxon>Paraburkholderia</taxon>
    </lineage>
</organism>
<dbReference type="Pfam" id="PF13439">
    <property type="entry name" value="Glyco_transf_4"/>
    <property type="match status" value="1"/>
</dbReference>
<feature type="domain" description="Glycosyltransferase subfamily 4-like N-terminal" evidence="2">
    <location>
        <begin position="18"/>
        <end position="119"/>
    </location>
</feature>
<protein>
    <submittedName>
        <fullName evidence="3">D-inositol-3-phosphate glycosyltransferase</fullName>
        <ecNumber evidence="3">2.4.1.250</ecNumber>
    </submittedName>
</protein>
<dbReference type="CDD" id="cd03802">
    <property type="entry name" value="GT4_AviGT4-like"/>
    <property type="match status" value="1"/>
</dbReference>
<dbReference type="AlphaFoldDB" id="A0A6J5E691"/>
<name>A0A6J5E691_9BURK</name>
<dbReference type="EC" id="2.4.1.250" evidence="3"/>
<accession>A0A6J5E691</accession>
<proteinExistence type="predicted"/>
<dbReference type="PANTHER" id="PTHR12526">
    <property type="entry name" value="GLYCOSYLTRANSFERASE"/>
    <property type="match status" value="1"/>
</dbReference>
<sequence>MRIAQIAPLYEAVPPKLYGGTERVVSYLTEALVDLGHDVTLFASGDSVTSARLEAAWPRALRLDPTIRDAMAPHMLLLERVRRMAHEFDVLHFHLDYLPFPLFTQLDTPFVTTLHGRLDLPELQPVFDTFADAPVISISDSQRQPLPQANWLNTIYHGLPDDLLTPRTDRKPEYLAFLGRICPEKRVDTAIRIAAQSGLPLKIAAKVDKVDMEYFKAEIEPLLSQAHVEFIGEINEAQKPEFLSGAKALLFPIDWSEPFGLVMIESMACGTPVVAFNRGSVPEVIDHGLTGYIVEDLQGAVAAVQRIDELSREKIRAQFERRFSAKTMAQNYVDGYMTLIEAARRPILRRVAAAG</sequence>
<evidence type="ECO:0000259" key="2">
    <source>
        <dbReference type="Pfam" id="PF13439"/>
    </source>
</evidence>
<evidence type="ECO:0000259" key="1">
    <source>
        <dbReference type="Pfam" id="PF00534"/>
    </source>
</evidence>
<dbReference type="SUPFAM" id="SSF53756">
    <property type="entry name" value="UDP-Glycosyltransferase/glycogen phosphorylase"/>
    <property type="match status" value="1"/>
</dbReference>
<dbReference type="Proteomes" id="UP000494363">
    <property type="component" value="Unassembled WGS sequence"/>
</dbReference>